<dbReference type="Gene3D" id="3.40.50.150">
    <property type="entry name" value="Vaccinia Virus protein VP39"/>
    <property type="match status" value="1"/>
</dbReference>
<evidence type="ECO:0000256" key="1">
    <source>
        <dbReference type="ARBA" id="ARBA00005369"/>
    </source>
</evidence>
<evidence type="ECO:0000313" key="5">
    <source>
        <dbReference type="EMBL" id="SCC78822.1"/>
    </source>
</evidence>
<dbReference type="OrthoDB" id="9810066at2"/>
<comment type="similarity">
    <text evidence="1">Belongs to the methyltransferase superfamily. L-isoaspartyl/D-aspartyl protein methyltransferase family.</text>
</comment>
<accession>A0A0P7Y5A8</accession>
<proteinExistence type="inferred from homology"/>
<evidence type="ECO:0000313" key="7">
    <source>
        <dbReference type="Proteomes" id="UP000182800"/>
    </source>
</evidence>
<evidence type="ECO:0000256" key="3">
    <source>
        <dbReference type="ARBA" id="ARBA00030757"/>
    </source>
</evidence>
<dbReference type="CDD" id="cd02440">
    <property type="entry name" value="AdoMet_MTases"/>
    <property type="match status" value="1"/>
</dbReference>
<dbReference type="EMBL" id="LJSX01000003">
    <property type="protein sequence ID" value="KPQ12180.1"/>
    <property type="molecule type" value="Genomic_DNA"/>
</dbReference>
<evidence type="ECO:0000313" key="6">
    <source>
        <dbReference type="Proteomes" id="UP000050497"/>
    </source>
</evidence>
<dbReference type="Pfam" id="PF01135">
    <property type="entry name" value="PCMT"/>
    <property type="match status" value="1"/>
</dbReference>
<dbReference type="InterPro" id="IPR000682">
    <property type="entry name" value="PCMT"/>
</dbReference>
<dbReference type="Proteomes" id="UP000050497">
    <property type="component" value="Unassembled WGS sequence"/>
</dbReference>
<comment type="caution">
    <text evidence="4">The sequence shown here is derived from an EMBL/GenBank/DDBJ whole genome shotgun (WGS) entry which is preliminary data.</text>
</comment>
<dbReference type="RefSeq" id="WP_074443486.1">
    <property type="nucleotide sequence ID" value="NZ_FMBM01000001.1"/>
</dbReference>
<protein>
    <recommendedName>
        <fullName evidence="2">Protein-L-isoaspartate O-methyltransferase</fullName>
    </recommendedName>
    <alternativeName>
        <fullName evidence="3">Protein L-isoaspartyl methyltransferase</fullName>
    </alternativeName>
</protein>
<dbReference type="InterPro" id="IPR029063">
    <property type="entry name" value="SAM-dependent_MTases_sf"/>
</dbReference>
<reference evidence="5 7" key="2">
    <citation type="submission" date="2016-08" db="EMBL/GenBank/DDBJ databases">
        <authorList>
            <person name="Varghese N."/>
            <person name="Submissions Spin"/>
        </authorList>
    </citation>
    <scope>NUCLEOTIDE SEQUENCE [LARGE SCALE GENOMIC DNA]</scope>
    <source>
        <strain evidence="5 7">HL-109</strain>
    </source>
</reference>
<keyword evidence="7" id="KW-1185">Reference proteome</keyword>
<dbReference type="GO" id="GO:0005737">
    <property type="term" value="C:cytoplasm"/>
    <property type="evidence" value="ECO:0007669"/>
    <property type="project" value="TreeGrafter"/>
</dbReference>
<organism evidence="4 6">
    <name type="scientific">Saliniramus fredricksonii</name>
    <dbReference type="NCBI Taxonomy" id="1653334"/>
    <lineage>
        <taxon>Bacteria</taxon>
        <taxon>Pseudomonadati</taxon>
        <taxon>Pseudomonadota</taxon>
        <taxon>Alphaproteobacteria</taxon>
        <taxon>Hyphomicrobiales</taxon>
        <taxon>Salinarimonadaceae</taxon>
        <taxon>Saliniramus</taxon>
    </lineage>
</organism>
<dbReference type="AlphaFoldDB" id="A0A0P7Y5A8"/>
<dbReference type="STRING" id="1653334.GA0071312_0512"/>
<evidence type="ECO:0000313" key="4">
    <source>
        <dbReference type="EMBL" id="KPQ12180.1"/>
    </source>
</evidence>
<dbReference type="PANTHER" id="PTHR11579">
    <property type="entry name" value="PROTEIN-L-ISOASPARTATE O-METHYLTRANSFERASE"/>
    <property type="match status" value="1"/>
</dbReference>
<dbReference type="GO" id="GO:0032259">
    <property type="term" value="P:methylation"/>
    <property type="evidence" value="ECO:0007669"/>
    <property type="project" value="UniProtKB-KW"/>
</dbReference>
<dbReference type="GO" id="GO:0004719">
    <property type="term" value="F:protein-L-isoaspartate (D-aspartate) O-methyltransferase activity"/>
    <property type="evidence" value="ECO:0007669"/>
    <property type="project" value="InterPro"/>
</dbReference>
<name>A0A0P7Y5A8_9HYPH</name>
<keyword evidence="4" id="KW-0808">Transferase</keyword>
<dbReference type="PANTHER" id="PTHR11579:SF18">
    <property type="entry name" value="PROTEIN-L-ISOASPARTATE O-METHYLTRANSFERASE"/>
    <property type="match status" value="1"/>
</dbReference>
<sequence length="235" mass="24461">MNMDPETIAAAAFVLSLRERGLRDKAVLGAMERVPRELFAPRRFADLSRRDVALPLPLGQTMTAPFSVAVMLTALAVRPGDSVLEIGAGSGYVSALLARLGAQVVSVERYAALADGAAMRFAELGITDAIEISVRDGLTMRTSERFERILLNGALPALPDDVTRLLAPGGRLVGALNGETGPQLVTVDADLQGKLRAASGADLRIAPLVQAETAVPTARLRSASPAAAAGPRSAG</sequence>
<gene>
    <name evidence="4" type="primary">pcm</name>
    <name evidence="5" type="ORF">GA0071312_0512</name>
    <name evidence="4" type="ORF">HLUCCO17_03180</name>
</gene>
<dbReference type="EMBL" id="FMBM01000001">
    <property type="protein sequence ID" value="SCC78822.1"/>
    <property type="molecule type" value="Genomic_DNA"/>
</dbReference>
<evidence type="ECO:0000256" key="2">
    <source>
        <dbReference type="ARBA" id="ARBA00013346"/>
    </source>
</evidence>
<dbReference type="Proteomes" id="UP000182800">
    <property type="component" value="Unassembled WGS sequence"/>
</dbReference>
<reference evidence="4 6" key="1">
    <citation type="submission" date="2015-09" db="EMBL/GenBank/DDBJ databases">
        <title>Identification and resolution of microdiversity through metagenomic sequencing of parallel consortia.</title>
        <authorList>
            <person name="Nelson W.C."/>
            <person name="Romine M.F."/>
            <person name="Lindemann S.R."/>
        </authorList>
    </citation>
    <scope>NUCLEOTIDE SEQUENCE [LARGE SCALE GENOMIC DNA]</scope>
    <source>
        <strain evidence="4">HL-109</strain>
    </source>
</reference>
<dbReference type="SUPFAM" id="SSF53335">
    <property type="entry name" value="S-adenosyl-L-methionine-dependent methyltransferases"/>
    <property type="match status" value="1"/>
</dbReference>
<keyword evidence="4" id="KW-0489">Methyltransferase</keyword>